<evidence type="ECO:0000256" key="1">
    <source>
        <dbReference type="SAM" id="SignalP"/>
    </source>
</evidence>
<sequence>MLRRFLCTLALVALPVGVPAQTELQTEGQTENQTAPEATARPACAGTDLLVDLPAPEAEALAAAMEGQSYPEGNHWLARKGAAEITVIGTLHMFDPRMTAVMDNLAPTVEAADVLLVEATEAEMARMQAELGRRPDLLFLTEGPSLLERLTPDEWAQLSTELSERGVPGMMAAKMQPWYVAMMLGMPACAIPQPGQQMQGLDKMLMDSAAKAGTPTRALEAYDTVFDIFARFTMDQQLDMIRASLPLAGAAEDVFATLTAAYFAEEHRRIWEFSRMMTLGAPGANPVQAEADFDLLERALLTERNRAWMEVIEAEAGDGTAPRKLVVAAGAAHLSGPDGVLTLLAADGWELERQPF</sequence>
<dbReference type="PANTHER" id="PTHR40590">
    <property type="entry name" value="CYTOPLASMIC PROTEIN-RELATED"/>
    <property type="match status" value="1"/>
</dbReference>
<comment type="caution">
    <text evidence="2">The sequence shown here is derived from an EMBL/GenBank/DDBJ whole genome shotgun (WGS) entry which is preliminary data.</text>
</comment>
<dbReference type="PANTHER" id="PTHR40590:SF1">
    <property type="entry name" value="CYTOPLASMIC PROTEIN"/>
    <property type="match status" value="1"/>
</dbReference>
<dbReference type="Proteomes" id="UP000477083">
    <property type="component" value="Unassembled WGS sequence"/>
</dbReference>
<dbReference type="AlphaFoldDB" id="A0A6L8VEY4"/>
<name>A0A6L8VEY4_9RHOB</name>
<dbReference type="Pfam" id="PF01963">
    <property type="entry name" value="TraB_PrgY_gumN"/>
    <property type="match status" value="1"/>
</dbReference>
<dbReference type="InterPro" id="IPR002816">
    <property type="entry name" value="TraB/PrgY/GumN_fam"/>
</dbReference>
<organism evidence="2 3">
    <name type="scientific">Frigidibacter albus</name>
    <dbReference type="NCBI Taxonomy" id="1465486"/>
    <lineage>
        <taxon>Bacteria</taxon>
        <taxon>Pseudomonadati</taxon>
        <taxon>Pseudomonadota</taxon>
        <taxon>Alphaproteobacteria</taxon>
        <taxon>Rhodobacterales</taxon>
        <taxon>Paracoccaceae</taxon>
        <taxon>Frigidibacter</taxon>
    </lineage>
</organism>
<accession>A0A6L8VEY4</accession>
<proteinExistence type="predicted"/>
<dbReference type="CDD" id="cd14789">
    <property type="entry name" value="Tiki"/>
    <property type="match status" value="1"/>
</dbReference>
<protein>
    <submittedName>
        <fullName evidence="2">TraB/GumN family protein</fullName>
    </submittedName>
</protein>
<dbReference type="EMBL" id="WWNR01000004">
    <property type="protein sequence ID" value="MZQ88908.1"/>
    <property type="molecule type" value="Genomic_DNA"/>
</dbReference>
<dbReference type="InterPro" id="IPR047111">
    <property type="entry name" value="YbaP-like"/>
</dbReference>
<feature type="chain" id="PRO_5026810537" evidence="1">
    <location>
        <begin position="21"/>
        <end position="356"/>
    </location>
</feature>
<feature type="signal peptide" evidence="1">
    <location>
        <begin position="1"/>
        <end position="20"/>
    </location>
</feature>
<dbReference type="RefSeq" id="WP_161344992.1">
    <property type="nucleotide sequence ID" value="NZ_BMGW01000004.1"/>
</dbReference>
<keyword evidence="3" id="KW-1185">Reference proteome</keyword>
<evidence type="ECO:0000313" key="2">
    <source>
        <dbReference type="EMBL" id="MZQ88908.1"/>
    </source>
</evidence>
<evidence type="ECO:0000313" key="3">
    <source>
        <dbReference type="Proteomes" id="UP000477083"/>
    </source>
</evidence>
<gene>
    <name evidence="2" type="ORF">GS660_07330</name>
</gene>
<reference evidence="2 3" key="1">
    <citation type="submission" date="2020-01" db="EMBL/GenBank/DDBJ databases">
        <title>Frigidibacter albus SP32T (=CGMCC 1.13995T).</title>
        <authorList>
            <person name="Liao X."/>
        </authorList>
    </citation>
    <scope>NUCLEOTIDE SEQUENCE [LARGE SCALE GENOMIC DNA]</scope>
    <source>
        <strain evidence="2 3">SP32</strain>
    </source>
</reference>
<keyword evidence="1" id="KW-0732">Signal</keyword>
<dbReference type="OrthoDB" id="9806326at2"/>